<evidence type="ECO:0000313" key="4">
    <source>
        <dbReference type="Proteomes" id="UP000230556"/>
    </source>
</evidence>
<dbReference type="InterPro" id="IPR051162">
    <property type="entry name" value="T4SS_component"/>
</dbReference>
<dbReference type="NCBIfam" id="NF045971">
    <property type="entry name" value="conju_CD1110"/>
    <property type="match status" value="1"/>
</dbReference>
<dbReference type="CDD" id="cd01127">
    <property type="entry name" value="TrwB_TraG_TraD_VirD4"/>
    <property type="match status" value="1"/>
</dbReference>
<dbReference type="AlphaFoldDB" id="A0A2M7FPW6"/>
<accession>A0A2M7FPW6</accession>
<evidence type="ECO:0000259" key="2">
    <source>
        <dbReference type="Pfam" id="PF19044"/>
    </source>
</evidence>
<feature type="compositionally biased region" description="Polar residues" evidence="1">
    <location>
        <begin position="621"/>
        <end position="634"/>
    </location>
</feature>
<feature type="region of interest" description="Disordered" evidence="1">
    <location>
        <begin position="609"/>
        <end position="634"/>
    </location>
</feature>
<dbReference type="EMBL" id="PFFO01000078">
    <property type="protein sequence ID" value="PIW07995.1"/>
    <property type="molecule type" value="Genomic_DNA"/>
</dbReference>
<comment type="caution">
    <text evidence="3">The sequence shown here is derived from an EMBL/GenBank/DDBJ whole genome shotgun (WGS) entry which is preliminary data.</text>
</comment>
<feature type="domain" description="TraG P-loop" evidence="2">
    <location>
        <begin position="251"/>
        <end position="558"/>
    </location>
</feature>
<sequence>MKLPFSFAGKKPTHEDTGPQVSPSVTALSQGTTNVKDVIAPEAIEVDWSDIKINDTYYRTLFVAGYPRFVNANWLSPLINFPHSLSISMFIYPVDGKGVIEDLRRKIAEMEAELQGDIQRGRIINIDTQVKLEDARSLQEQLAKGAERFFQFGLYITIRDDKKDILDRVTNHIKSALGALLIVTKTASLQVEDGFKTTLPTGLDKLKMNRNMDTTSLATTFPFTSSELTANEGLMYGINEHNDSLVVFDRFTLENANMVVFAKSGSGKSYLVKLEILRSLLFDTEVIVIDPEDEYRKLSDAIGGTYIDFSFSSPSRINPFELPVVNEPDENELAMKIISLHSLLKIMVGDMNPSEEALLDRALVMTYQMKGINRDPATHSLEPPLMEDLYKVLNGMEEAVARGLADRLEKYVKGSFQGIFSQKSNINFGNQLTVFGIKNLSDELRPTAIFIILDYIWTKVKRDLKRRLLVVDEAWYLMKSEDSATFLYSIAKRARKYFLGLTTITQDVEDFLKSDHGKAIVSNSSLQVLMKQSSSAIEKLASTFFLSQGERHLLLTAEVGEALFFAGQNHVAMKVVASPEEHILITTNPQEAVDRQKALADKLLKKESVGVDPRVDPPSPTRLSASQYTAHSPS</sequence>
<dbReference type="Proteomes" id="UP000230556">
    <property type="component" value="Unassembled WGS sequence"/>
</dbReference>
<dbReference type="PANTHER" id="PTHR30121:SF6">
    <property type="entry name" value="SLR6007 PROTEIN"/>
    <property type="match status" value="1"/>
</dbReference>
<dbReference type="SUPFAM" id="SSF52540">
    <property type="entry name" value="P-loop containing nucleoside triphosphate hydrolases"/>
    <property type="match status" value="1"/>
</dbReference>
<dbReference type="PANTHER" id="PTHR30121">
    <property type="entry name" value="UNCHARACTERIZED PROTEIN YJGR-RELATED"/>
    <property type="match status" value="1"/>
</dbReference>
<evidence type="ECO:0000256" key="1">
    <source>
        <dbReference type="SAM" id="MobiDB-lite"/>
    </source>
</evidence>
<gene>
    <name evidence="3" type="ORF">COW38_01665</name>
</gene>
<proteinExistence type="predicted"/>
<dbReference type="Gene3D" id="3.40.50.300">
    <property type="entry name" value="P-loop containing nucleotide triphosphate hydrolases"/>
    <property type="match status" value="1"/>
</dbReference>
<dbReference type="InterPro" id="IPR027417">
    <property type="entry name" value="P-loop_NTPase"/>
</dbReference>
<dbReference type="Pfam" id="PF19044">
    <property type="entry name" value="P-loop_TraG"/>
    <property type="match status" value="1"/>
</dbReference>
<reference evidence="4" key="1">
    <citation type="submission" date="2017-09" db="EMBL/GenBank/DDBJ databases">
        <title>Depth-based differentiation of microbial function through sediment-hosted aquifers and enrichment of novel symbionts in the deep terrestrial subsurface.</title>
        <authorList>
            <person name="Probst A.J."/>
            <person name="Ladd B."/>
            <person name="Jarett J.K."/>
            <person name="Geller-Mcgrath D.E."/>
            <person name="Sieber C.M.K."/>
            <person name="Emerson J.B."/>
            <person name="Anantharaman K."/>
            <person name="Thomas B.C."/>
            <person name="Malmstrom R."/>
            <person name="Stieglmeier M."/>
            <person name="Klingl A."/>
            <person name="Woyke T."/>
            <person name="Ryan C.M."/>
            <person name="Banfield J.F."/>
        </authorList>
    </citation>
    <scope>NUCLEOTIDE SEQUENCE [LARGE SCALE GENOMIC DNA]</scope>
</reference>
<dbReference type="InterPro" id="IPR043964">
    <property type="entry name" value="P-loop_TraG"/>
</dbReference>
<name>A0A2M7FPW6_9BACT</name>
<organism evidence="3 4">
    <name type="scientific">Candidatus Collierbacteria bacterium CG17_big_fil_post_rev_8_21_14_2_50_45_7</name>
    <dbReference type="NCBI Taxonomy" id="1974536"/>
    <lineage>
        <taxon>Bacteria</taxon>
        <taxon>Candidatus Collieribacteriota</taxon>
    </lineage>
</organism>
<protein>
    <recommendedName>
        <fullName evidence="2">TraG P-loop domain-containing protein</fullName>
    </recommendedName>
</protein>
<dbReference type="Gene3D" id="1.10.8.730">
    <property type="match status" value="1"/>
</dbReference>
<evidence type="ECO:0000313" key="3">
    <source>
        <dbReference type="EMBL" id="PIW07995.1"/>
    </source>
</evidence>